<keyword evidence="1 2" id="KW-1015">Disulfide bond</keyword>
<dbReference type="PANTHER" id="PTHR22762:SF133">
    <property type="entry name" value="P-TYPE DOMAIN-CONTAINING PROTEIN"/>
    <property type="match status" value="1"/>
</dbReference>
<feature type="domain" description="P-type" evidence="4">
    <location>
        <begin position="21"/>
        <end position="63"/>
    </location>
</feature>
<dbReference type="CDD" id="cd00111">
    <property type="entry name" value="Trefoil"/>
    <property type="match status" value="1"/>
</dbReference>
<sequence length="212" mass="24275">MRMRLLFTAAFLLTVWGINAQICDDNAKNLQNCGWLNMTEQDCHNYNCCWAQSRLGPNCYHKIFKPAIYKVSSKETTSNGYTLVLTTKDIIPAKYGIAITPLQVDIYMETADRLRVKIYDPNNHRWEIPTRIVPAPNPPTNKPVYLNYNIETSELNEVFWFAVERATSGEVIFNSSVGNSLLFYDQYIEVGSQLPKAFNLYGLGKNMYFVSS</sequence>
<dbReference type="InterPro" id="IPR000519">
    <property type="entry name" value="P_trefoil_dom"/>
</dbReference>
<evidence type="ECO:0000313" key="5">
    <source>
        <dbReference type="EMBL" id="KAI6655909.1"/>
    </source>
</evidence>
<feature type="disulfide bond" evidence="2">
    <location>
        <begin position="23"/>
        <end position="49"/>
    </location>
</feature>
<keyword evidence="6" id="KW-1185">Reference proteome</keyword>
<comment type="caution">
    <text evidence="2">Lacks conserved residue(s) required for the propagation of feature annotation.</text>
</comment>
<dbReference type="InterPro" id="IPR011013">
    <property type="entry name" value="Gal_mutarotase_sf_dom"/>
</dbReference>
<comment type="caution">
    <text evidence="5">The sequence shown here is derived from an EMBL/GenBank/DDBJ whole genome shotgun (WGS) entry which is preliminary data.</text>
</comment>
<name>A0AAV7K635_9METZ</name>
<keyword evidence="3" id="KW-0732">Signal</keyword>
<evidence type="ECO:0000259" key="4">
    <source>
        <dbReference type="PROSITE" id="PS51448"/>
    </source>
</evidence>
<evidence type="ECO:0000256" key="2">
    <source>
        <dbReference type="PROSITE-ProRule" id="PRU00779"/>
    </source>
</evidence>
<feature type="signal peptide" evidence="3">
    <location>
        <begin position="1"/>
        <end position="20"/>
    </location>
</feature>
<evidence type="ECO:0000256" key="3">
    <source>
        <dbReference type="SAM" id="SignalP"/>
    </source>
</evidence>
<gene>
    <name evidence="5" type="ORF">LOD99_1643</name>
</gene>
<organism evidence="5 6">
    <name type="scientific">Oopsacas minuta</name>
    <dbReference type="NCBI Taxonomy" id="111878"/>
    <lineage>
        <taxon>Eukaryota</taxon>
        <taxon>Metazoa</taxon>
        <taxon>Porifera</taxon>
        <taxon>Hexactinellida</taxon>
        <taxon>Hexasterophora</taxon>
        <taxon>Lyssacinosida</taxon>
        <taxon>Leucopsacidae</taxon>
        <taxon>Oopsacas</taxon>
    </lineage>
</organism>
<feature type="disulfide bond" evidence="2">
    <location>
        <begin position="33"/>
        <end position="48"/>
    </location>
</feature>
<dbReference type="InterPro" id="IPR044913">
    <property type="entry name" value="P_trefoil_dom_sf"/>
</dbReference>
<dbReference type="Gene3D" id="2.60.40.1760">
    <property type="entry name" value="glycosyl hydrolase (family 31)"/>
    <property type="match status" value="1"/>
</dbReference>
<proteinExistence type="predicted"/>
<dbReference type="Pfam" id="PF00088">
    <property type="entry name" value="Trefoil"/>
    <property type="match status" value="1"/>
</dbReference>
<protein>
    <submittedName>
        <fullName evidence="5">Alpha-glucosidase</fullName>
    </submittedName>
</protein>
<feature type="chain" id="PRO_5043350187" evidence="3">
    <location>
        <begin position="21"/>
        <end position="212"/>
    </location>
</feature>
<dbReference type="AlphaFoldDB" id="A0AAV7K635"/>
<dbReference type="GO" id="GO:0030246">
    <property type="term" value="F:carbohydrate binding"/>
    <property type="evidence" value="ECO:0007669"/>
    <property type="project" value="InterPro"/>
</dbReference>
<dbReference type="GO" id="GO:0004553">
    <property type="term" value="F:hydrolase activity, hydrolyzing O-glycosyl compounds"/>
    <property type="evidence" value="ECO:0007669"/>
    <property type="project" value="TreeGrafter"/>
</dbReference>
<evidence type="ECO:0000256" key="1">
    <source>
        <dbReference type="ARBA" id="ARBA00023157"/>
    </source>
</evidence>
<accession>A0AAV7K635</accession>
<dbReference type="Gene3D" id="4.10.110.10">
    <property type="entry name" value="Spasmolytic Protein, domain 1"/>
    <property type="match status" value="1"/>
</dbReference>
<dbReference type="GO" id="GO:0005975">
    <property type="term" value="P:carbohydrate metabolic process"/>
    <property type="evidence" value="ECO:0007669"/>
    <property type="project" value="InterPro"/>
</dbReference>
<dbReference type="SUPFAM" id="SSF74650">
    <property type="entry name" value="Galactose mutarotase-like"/>
    <property type="match status" value="1"/>
</dbReference>
<dbReference type="Proteomes" id="UP001165289">
    <property type="component" value="Unassembled WGS sequence"/>
</dbReference>
<reference evidence="5 6" key="1">
    <citation type="journal article" date="2023" name="BMC Biol.">
        <title>The compact genome of the sponge Oopsacas minuta (Hexactinellida) is lacking key metazoan core genes.</title>
        <authorList>
            <person name="Santini S."/>
            <person name="Schenkelaars Q."/>
            <person name="Jourda C."/>
            <person name="Duchesne M."/>
            <person name="Belahbib H."/>
            <person name="Rocher C."/>
            <person name="Selva M."/>
            <person name="Riesgo A."/>
            <person name="Vervoort M."/>
            <person name="Leys S.P."/>
            <person name="Kodjabachian L."/>
            <person name="Le Bivic A."/>
            <person name="Borchiellini C."/>
            <person name="Claverie J.M."/>
            <person name="Renard E."/>
        </authorList>
    </citation>
    <scope>NUCLEOTIDE SEQUENCE [LARGE SCALE GENOMIC DNA]</scope>
    <source>
        <strain evidence="5">SPO-2</strain>
    </source>
</reference>
<dbReference type="PROSITE" id="PS51448">
    <property type="entry name" value="P_TREFOIL_2"/>
    <property type="match status" value="1"/>
</dbReference>
<evidence type="ECO:0000313" key="6">
    <source>
        <dbReference type="Proteomes" id="UP001165289"/>
    </source>
</evidence>
<dbReference type="SUPFAM" id="SSF57492">
    <property type="entry name" value="Trefoil"/>
    <property type="match status" value="1"/>
</dbReference>
<dbReference type="EMBL" id="JAKMXF010000166">
    <property type="protein sequence ID" value="KAI6655909.1"/>
    <property type="molecule type" value="Genomic_DNA"/>
</dbReference>
<dbReference type="PANTHER" id="PTHR22762">
    <property type="entry name" value="ALPHA-GLUCOSIDASE"/>
    <property type="match status" value="1"/>
</dbReference>